<dbReference type="InterPro" id="IPR001995">
    <property type="entry name" value="Peptidase_A2_cat"/>
</dbReference>
<feature type="compositionally biased region" description="Basic residues" evidence="3">
    <location>
        <begin position="692"/>
        <end position="705"/>
    </location>
</feature>
<keyword evidence="2" id="KW-0863">Zinc-finger</keyword>
<dbReference type="PROSITE" id="PS50158">
    <property type="entry name" value="ZF_CCHC"/>
    <property type="match status" value="1"/>
</dbReference>
<name>A0A0K0EKB3_STRER</name>
<keyword evidence="1" id="KW-0378">Hydrolase</keyword>
<dbReference type="GO" id="GO:0008270">
    <property type="term" value="F:zinc ion binding"/>
    <property type="evidence" value="ECO:0007669"/>
    <property type="project" value="UniProtKB-KW"/>
</dbReference>
<dbReference type="WBParaSite" id="SSTP_0000287200.1">
    <property type="protein sequence ID" value="SSTP_0000287200.1"/>
    <property type="gene ID" value="SSTP_0000287200"/>
</dbReference>
<feature type="region of interest" description="Disordered" evidence="3">
    <location>
        <begin position="66"/>
        <end position="94"/>
    </location>
</feature>
<dbReference type="Proteomes" id="UP000035681">
    <property type="component" value="Unplaced"/>
</dbReference>
<protein>
    <submittedName>
        <fullName evidence="7 8">CCHC-type domain-containing protein</fullName>
    </submittedName>
</protein>
<dbReference type="GO" id="GO:0004190">
    <property type="term" value="F:aspartic-type endopeptidase activity"/>
    <property type="evidence" value="ECO:0007669"/>
    <property type="project" value="InterPro"/>
</dbReference>
<dbReference type="SMART" id="SM00343">
    <property type="entry name" value="ZnF_C2HC"/>
    <property type="match status" value="1"/>
</dbReference>
<keyword evidence="2" id="KW-0479">Metal-binding</keyword>
<proteinExistence type="predicted"/>
<evidence type="ECO:0000259" key="5">
    <source>
        <dbReference type="PROSITE" id="PS50175"/>
    </source>
</evidence>
<evidence type="ECO:0000313" key="8">
    <source>
        <dbReference type="WBParaSite" id="SSTP_0000990700.1"/>
    </source>
</evidence>
<dbReference type="InterPro" id="IPR001878">
    <property type="entry name" value="Znf_CCHC"/>
</dbReference>
<evidence type="ECO:0000256" key="1">
    <source>
        <dbReference type="ARBA" id="ARBA00022801"/>
    </source>
</evidence>
<organism evidence="8">
    <name type="scientific">Strongyloides stercoralis</name>
    <name type="common">Threadworm</name>
    <dbReference type="NCBI Taxonomy" id="6248"/>
    <lineage>
        <taxon>Eukaryota</taxon>
        <taxon>Metazoa</taxon>
        <taxon>Ecdysozoa</taxon>
        <taxon>Nematoda</taxon>
        <taxon>Chromadorea</taxon>
        <taxon>Rhabditida</taxon>
        <taxon>Tylenchina</taxon>
        <taxon>Panagrolaimomorpha</taxon>
        <taxon>Strongyloidoidea</taxon>
        <taxon>Strongyloididae</taxon>
        <taxon>Strongyloides</taxon>
    </lineage>
</organism>
<keyword evidence="6" id="KW-1185">Reference proteome</keyword>
<evidence type="ECO:0000256" key="3">
    <source>
        <dbReference type="SAM" id="MobiDB-lite"/>
    </source>
</evidence>
<dbReference type="InterPro" id="IPR021109">
    <property type="entry name" value="Peptidase_aspartic_dom_sf"/>
</dbReference>
<accession>A0A0K0EKB3</accession>
<feature type="domain" description="Peptidase A2" evidence="5">
    <location>
        <begin position="392"/>
        <end position="435"/>
    </location>
</feature>
<dbReference type="WBParaSite" id="TCONS_00003235.p1">
    <property type="protein sequence ID" value="TCONS_00003235.p1"/>
    <property type="gene ID" value="XLOC_002979"/>
</dbReference>
<dbReference type="GO" id="GO:0006508">
    <property type="term" value="P:proteolysis"/>
    <property type="evidence" value="ECO:0007669"/>
    <property type="project" value="InterPro"/>
</dbReference>
<evidence type="ECO:0000313" key="6">
    <source>
        <dbReference type="Proteomes" id="UP000035681"/>
    </source>
</evidence>
<reference evidence="7 8" key="1">
    <citation type="submission" date="2015-08" db="UniProtKB">
        <authorList>
            <consortium name="WormBaseParasite"/>
        </authorList>
    </citation>
    <scope>IDENTIFICATION</scope>
</reference>
<evidence type="ECO:0000259" key="4">
    <source>
        <dbReference type="PROSITE" id="PS50158"/>
    </source>
</evidence>
<sequence>MAEQLANLNNKPSLIAACQQSGIQATGKKIDLAKRLIESGVDLSNITYLILSMDSISEEDLNLSYVPEDNRSPEATDNLENSPHQEDEYNNRGRNRTLDLSMFKQLSEFKRNSDPEIFKDNFMRCVVLSGLQVSDPRATMWLLLRVEDTVQRRLKDTFPKVDNENAATLLGTLTRWYGKKMKAEEAGNQLLTFEVREEQIKTSEDFRKMLKYLKELIEAKFFDLSTERRNEMYKFEMIKLFRGLGHLKGLSEYGINYGIPMLETEALRINENFQRSHLRRMTATTTPFQGNCYTCGKTGHRSYQCKESVTKNEGKGKNNVKTMLIKESKAKEVQQLLDLIRMDDEISDNTDDHNRMLTISEVTNMVNHEKTEVDDILQIKMKRQNDKQGRIYKMLADTGSNRTILSESALSKLLKNKKNDTKGLKIKKNFLKGLGDTIVTSHAFIKLDLEFENQKTSTNVLILKDKDILAIGDYDGIIGKQTLKELGMKLTLTRINQNCGETPSCSQAKRHKEKINIKRLNMVLKHLGMIIQNCKVYNKTDTSTQAKRKTGKIPQKGHDFGNKLTSINTYMNYMPGSTTNIAPTEVMPQQKTQSHGNDTLSNFTKPIDEWELDKLINRDHIETPHSLKIFKQKKKENRVEELPTYHYDWQRKLYSDEENLERPNQTKKLKEDEDGFVCVNNKGTEDGDTKRKLNVPKHRHVSQRT</sequence>
<dbReference type="PROSITE" id="PS00141">
    <property type="entry name" value="ASP_PROTEASE"/>
    <property type="match status" value="1"/>
</dbReference>
<feature type="domain" description="CCHC-type" evidence="4">
    <location>
        <begin position="292"/>
        <end position="307"/>
    </location>
</feature>
<dbReference type="InterPro" id="IPR001969">
    <property type="entry name" value="Aspartic_peptidase_AS"/>
</dbReference>
<evidence type="ECO:0000313" key="7">
    <source>
        <dbReference type="WBParaSite" id="SSTP_0000287200.1"/>
    </source>
</evidence>
<evidence type="ECO:0000256" key="2">
    <source>
        <dbReference type="PROSITE-ProRule" id="PRU00047"/>
    </source>
</evidence>
<feature type="region of interest" description="Disordered" evidence="3">
    <location>
        <begin position="660"/>
        <end position="705"/>
    </location>
</feature>
<dbReference type="SUPFAM" id="SSF50630">
    <property type="entry name" value="Acid proteases"/>
    <property type="match status" value="1"/>
</dbReference>
<dbReference type="WBParaSite" id="SSTP_0000990700.1">
    <property type="protein sequence ID" value="SSTP_0000990700.1"/>
    <property type="gene ID" value="SSTP_0000990700"/>
</dbReference>
<dbReference type="GO" id="GO:0003676">
    <property type="term" value="F:nucleic acid binding"/>
    <property type="evidence" value="ECO:0007669"/>
    <property type="project" value="InterPro"/>
</dbReference>
<dbReference type="PROSITE" id="PS50175">
    <property type="entry name" value="ASP_PROT_RETROV"/>
    <property type="match status" value="1"/>
</dbReference>
<keyword evidence="2" id="KW-0862">Zinc</keyword>
<dbReference type="STRING" id="6248.A0A0K0EKB3"/>
<dbReference type="Gene3D" id="2.40.70.10">
    <property type="entry name" value="Acid Proteases"/>
    <property type="match status" value="1"/>
</dbReference>
<dbReference type="WBParaSite" id="TCONS_00001901.p1">
    <property type="protein sequence ID" value="TCONS_00001901.p1"/>
    <property type="gene ID" value="XLOC_001809"/>
</dbReference>
<dbReference type="AlphaFoldDB" id="A0A0K0EKB3"/>